<dbReference type="Pfam" id="PF08867">
    <property type="entry name" value="FRG"/>
    <property type="match status" value="1"/>
</dbReference>
<protein>
    <submittedName>
        <fullName evidence="3">FRG domain protein</fullName>
    </submittedName>
</protein>
<sequence>MTEMTDDVNHDGNGLRLSQESNLGMSTGVAVEKERRISTASEFLDQLRLSHENWEDSNSWLFRGQSDENWELLPLAWRENTPQDSLFEIVKNELREKVNYSKSRQSLGVDPLAHSVFLNNSVRATEHLLHCATELEIVYRFVEGADELGIAVPDHNKVISGEEYLSNLSQDWWPEPPVINAAAALARHHGLPTRLLDWTRNPLIAAFFAIPANVSKKSDSYHDSDEKSLAVWAFRDALRTKTQVFRAPRSQNAFLHAQEAVFVHHTLADEHFLRSGNWPKIQDVDGLDNLFKITLPYSEAPQLLDLLRKERISKSRLMPTLDNVAKELRDQKPR</sequence>
<dbReference type="SMART" id="SM00901">
    <property type="entry name" value="FRG"/>
    <property type="match status" value="1"/>
</dbReference>
<reference evidence="3 4" key="1">
    <citation type="submission" date="2019-02" db="EMBL/GenBank/DDBJ databases">
        <title>Deep-cultivation of Planctomycetes and their phenomic and genomic characterization uncovers novel biology.</title>
        <authorList>
            <person name="Wiegand S."/>
            <person name="Jogler M."/>
            <person name="Boedeker C."/>
            <person name="Pinto D."/>
            <person name="Vollmers J."/>
            <person name="Rivas-Marin E."/>
            <person name="Kohn T."/>
            <person name="Peeters S.H."/>
            <person name="Heuer A."/>
            <person name="Rast P."/>
            <person name="Oberbeckmann S."/>
            <person name="Bunk B."/>
            <person name="Jeske O."/>
            <person name="Meyerdierks A."/>
            <person name="Storesund J.E."/>
            <person name="Kallscheuer N."/>
            <person name="Luecker S."/>
            <person name="Lage O.M."/>
            <person name="Pohl T."/>
            <person name="Merkel B.J."/>
            <person name="Hornburger P."/>
            <person name="Mueller R.-W."/>
            <person name="Bruemmer F."/>
            <person name="Labrenz M."/>
            <person name="Spormann A.M."/>
            <person name="Op den Camp H."/>
            <person name="Overmann J."/>
            <person name="Amann R."/>
            <person name="Jetten M.S.M."/>
            <person name="Mascher T."/>
            <person name="Medema M.H."/>
            <person name="Devos D.P."/>
            <person name="Kaster A.-K."/>
            <person name="Ovreas L."/>
            <person name="Rohde M."/>
            <person name="Galperin M.Y."/>
            <person name="Jogler C."/>
        </authorList>
    </citation>
    <scope>NUCLEOTIDE SEQUENCE [LARGE SCALE GENOMIC DNA]</scope>
    <source>
        <strain evidence="3 4">Mal52</strain>
    </source>
</reference>
<evidence type="ECO:0000313" key="4">
    <source>
        <dbReference type="Proteomes" id="UP000319383"/>
    </source>
</evidence>
<evidence type="ECO:0000259" key="2">
    <source>
        <dbReference type="SMART" id="SM00901"/>
    </source>
</evidence>
<feature type="domain" description="FRG" evidence="2">
    <location>
        <begin position="56"/>
        <end position="232"/>
    </location>
</feature>
<dbReference type="AlphaFoldDB" id="A0A517ZLC0"/>
<gene>
    <name evidence="3" type="ORF">Mal52_17620</name>
</gene>
<accession>A0A517ZLC0</accession>
<evidence type="ECO:0000256" key="1">
    <source>
        <dbReference type="SAM" id="MobiDB-lite"/>
    </source>
</evidence>
<evidence type="ECO:0000313" key="3">
    <source>
        <dbReference type="EMBL" id="QDU43290.1"/>
    </source>
</evidence>
<organism evidence="3 4">
    <name type="scientific">Symmachiella dynata</name>
    <dbReference type="NCBI Taxonomy" id="2527995"/>
    <lineage>
        <taxon>Bacteria</taxon>
        <taxon>Pseudomonadati</taxon>
        <taxon>Planctomycetota</taxon>
        <taxon>Planctomycetia</taxon>
        <taxon>Planctomycetales</taxon>
        <taxon>Planctomycetaceae</taxon>
        <taxon>Symmachiella</taxon>
    </lineage>
</organism>
<proteinExistence type="predicted"/>
<name>A0A517ZLC0_9PLAN</name>
<dbReference type="InterPro" id="IPR014966">
    <property type="entry name" value="FRG-dom"/>
</dbReference>
<dbReference type="RefSeq" id="WP_197534752.1">
    <property type="nucleotide sequence ID" value="NZ_CP036276.1"/>
</dbReference>
<dbReference type="EMBL" id="CP036276">
    <property type="protein sequence ID" value="QDU43290.1"/>
    <property type="molecule type" value="Genomic_DNA"/>
</dbReference>
<dbReference type="Proteomes" id="UP000319383">
    <property type="component" value="Chromosome"/>
</dbReference>
<dbReference type="KEGG" id="sdyn:Mal52_17620"/>
<feature type="region of interest" description="Disordered" evidence="1">
    <location>
        <begin position="1"/>
        <end position="21"/>
    </location>
</feature>
<keyword evidence="4" id="KW-1185">Reference proteome</keyword>